<protein>
    <submittedName>
        <fullName evidence="2">Uncharacterized protein</fullName>
    </submittedName>
</protein>
<organism evidence="2 3">
    <name type="scientific">Oryzias melastigma</name>
    <name type="common">Marine medaka</name>
    <dbReference type="NCBI Taxonomy" id="30732"/>
    <lineage>
        <taxon>Eukaryota</taxon>
        <taxon>Metazoa</taxon>
        <taxon>Chordata</taxon>
        <taxon>Craniata</taxon>
        <taxon>Vertebrata</taxon>
        <taxon>Euteleostomi</taxon>
        <taxon>Actinopterygii</taxon>
        <taxon>Neopterygii</taxon>
        <taxon>Teleostei</taxon>
        <taxon>Neoteleostei</taxon>
        <taxon>Acanthomorphata</taxon>
        <taxon>Ovalentaria</taxon>
        <taxon>Atherinomorphae</taxon>
        <taxon>Beloniformes</taxon>
        <taxon>Adrianichthyidae</taxon>
        <taxon>Oryziinae</taxon>
        <taxon>Oryzias</taxon>
    </lineage>
</organism>
<dbReference type="EMBL" id="WKFB01000259">
    <property type="protein sequence ID" value="KAF6729312.1"/>
    <property type="molecule type" value="Genomic_DNA"/>
</dbReference>
<name>A0A834CHB1_ORYME</name>
<comment type="caution">
    <text evidence="2">The sequence shown here is derived from an EMBL/GenBank/DDBJ whole genome shotgun (WGS) entry which is preliminary data.</text>
</comment>
<keyword evidence="1" id="KW-0472">Membrane</keyword>
<keyword evidence="1" id="KW-0812">Transmembrane</keyword>
<accession>A0A834CHB1</accession>
<reference evidence="2" key="1">
    <citation type="journal article" name="BMC Genomics">
        <title>Long-read sequencing and de novo genome assembly of marine medaka (Oryzias melastigma).</title>
        <authorList>
            <person name="Liang P."/>
            <person name="Saqib H.S.A."/>
            <person name="Ni X."/>
            <person name="Shen Y."/>
        </authorList>
    </citation>
    <scope>NUCLEOTIDE SEQUENCE</scope>
    <source>
        <strain evidence="2">Bigg-433</strain>
    </source>
</reference>
<evidence type="ECO:0000256" key="1">
    <source>
        <dbReference type="SAM" id="Phobius"/>
    </source>
</evidence>
<gene>
    <name evidence="2" type="ORF">FQA47_020900</name>
</gene>
<evidence type="ECO:0000313" key="2">
    <source>
        <dbReference type="EMBL" id="KAF6729312.1"/>
    </source>
</evidence>
<dbReference type="AlphaFoldDB" id="A0A834CHB1"/>
<keyword evidence="1" id="KW-1133">Transmembrane helix</keyword>
<proteinExistence type="predicted"/>
<evidence type="ECO:0000313" key="3">
    <source>
        <dbReference type="Proteomes" id="UP000646548"/>
    </source>
</evidence>
<dbReference type="Proteomes" id="UP000646548">
    <property type="component" value="Unassembled WGS sequence"/>
</dbReference>
<feature type="transmembrane region" description="Helical" evidence="1">
    <location>
        <begin position="12"/>
        <end position="35"/>
    </location>
</feature>
<sequence length="108" mass="12485">MACHININRFVFLLQLILLGLFIFIITTGVLTAFVIQRVSFNGFVSLFKYRIAIVPLWQIYSKTKKTIETIRCNIWDYLSSRASKLDFTSDICITNSSSIKAEKNLRE</sequence>